<keyword evidence="3" id="KW-1185">Reference proteome</keyword>
<evidence type="ECO:0000256" key="1">
    <source>
        <dbReference type="SAM" id="SignalP"/>
    </source>
</evidence>
<dbReference type="AlphaFoldDB" id="A0A1I4RH57"/>
<reference evidence="2 3" key="1">
    <citation type="submission" date="2016-10" db="EMBL/GenBank/DDBJ databases">
        <authorList>
            <person name="de Groot N.N."/>
        </authorList>
    </citation>
    <scope>NUCLEOTIDE SEQUENCE [LARGE SCALE GENOMIC DNA]</scope>
    <source>
        <strain evidence="2 3">ATCC 43154</strain>
    </source>
</reference>
<feature type="signal peptide" evidence="1">
    <location>
        <begin position="1"/>
        <end position="21"/>
    </location>
</feature>
<name>A0A1I4RH57_9BURK</name>
<protein>
    <submittedName>
        <fullName evidence="2">Uncharacterized protein</fullName>
    </submittedName>
</protein>
<dbReference type="EMBL" id="FOTW01000022">
    <property type="protein sequence ID" value="SFM51273.1"/>
    <property type="molecule type" value="Genomic_DNA"/>
</dbReference>
<evidence type="ECO:0000313" key="3">
    <source>
        <dbReference type="Proteomes" id="UP000199470"/>
    </source>
</evidence>
<evidence type="ECO:0000313" key="2">
    <source>
        <dbReference type="EMBL" id="SFM51273.1"/>
    </source>
</evidence>
<accession>A0A1I4RH57</accession>
<dbReference type="OrthoDB" id="8758902at2"/>
<gene>
    <name evidence="2" type="ORF">SAMN02982985_04325</name>
</gene>
<organism evidence="2 3">
    <name type="scientific">Rugamonas rubra</name>
    <dbReference type="NCBI Taxonomy" id="758825"/>
    <lineage>
        <taxon>Bacteria</taxon>
        <taxon>Pseudomonadati</taxon>
        <taxon>Pseudomonadota</taxon>
        <taxon>Betaproteobacteria</taxon>
        <taxon>Burkholderiales</taxon>
        <taxon>Oxalobacteraceae</taxon>
        <taxon>Telluria group</taxon>
        <taxon>Rugamonas</taxon>
    </lineage>
</organism>
<dbReference type="STRING" id="758825.SAMN02982985_04325"/>
<feature type="chain" id="PRO_5011441864" evidence="1">
    <location>
        <begin position="22"/>
        <end position="74"/>
    </location>
</feature>
<dbReference type="Proteomes" id="UP000199470">
    <property type="component" value="Unassembled WGS sequence"/>
</dbReference>
<proteinExistence type="predicted"/>
<dbReference type="RefSeq" id="WP_093389780.1">
    <property type="nucleotide sequence ID" value="NZ_FOTW01000022.1"/>
</dbReference>
<keyword evidence="1" id="KW-0732">Signal</keyword>
<sequence>MAYRDGFFATIALALSSVALASIVYTDEYSHAAQAEANGYRALALQVSSDSSLACVDEFESTAGVPAAKQTAVR</sequence>